<keyword evidence="1" id="KW-0812">Transmembrane</keyword>
<dbReference type="InterPro" id="IPR036890">
    <property type="entry name" value="HATPase_C_sf"/>
</dbReference>
<proteinExistence type="predicted"/>
<dbReference type="Pfam" id="PF06580">
    <property type="entry name" value="His_kinase"/>
    <property type="match status" value="1"/>
</dbReference>
<evidence type="ECO:0000259" key="2">
    <source>
        <dbReference type="Pfam" id="PF06580"/>
    </source>
</evidence>
<dbReference type="Gene3D" id="3.30.565.10">
    <property type="entry name" value="Histidine kinase-like ATPase, C-terminal domain"/>
    <property type="match status" value="1"/>
</dbReference>
<dbReference type="InterPro" id="IPR050640">
    <property type="entry name" value="Bact_2-comp_sensor_kinase"/>
</dbReference>
<dbReference type="RefSeq" id="WP_330109346.1">
    <property type="nucleotide sequence ID" value="NZ_JAZDQT010000003.1"/>
</dbReference>
<evidence type="ECO:0000256" key="1">
    <source>
        <dbReference type="SAM" id="Phobius"/>
    </source>
</evidence>
<name>A0ABU7IC46_9SPHI</name>
<reference evidence="3 4" key="1">
    <citation type="submission" date="2024-01" db="EMBL/GenBank/DDBJ databases">
        <title>Pedobacter sp. nov., isolated from fresh soil.</title>
        <authorList>
            <person name="Le N.T.T."/>
        </authorList>
    </citation>
    <scope>NUCLEOTIDE SEQUENCE [LARGE SCALE GENOMIC DNA]</scope>
    <source>
        <strain evidence="3 4">KR3-3</strain>
    </source>
</reference>
<keyword evidence="1" id="KW-1133">Transmembrane helix</keyword>
<keyword evidence="3" id="KW-0808">Transferase</keyword>
<evidence type="ECO:0000313" key="3">
    <source>
        <dbReference type="EMBL" id="MEE1947060.1"/>
    </source>
</evidence>
<dbReference type="Proteomes" id="UP001336835">
    <property type="component" value="Unassembled WGS sequence"/>
</dbReference>
<dbReference type="SUPFAM" id="SSF55874">
    <property type="entry name" value="ATPase domain of HSP90 chaperone/DNA topoisomerase II/histidine kinase"/>
    <property type="match status" value="1"/>
</dbReference>
<feature type="transmembrane region" description="Helical" evidence="1">
    <location>
        <begin position="65"/>
        <end position="89"/>
    </location>
</feature>
<comment type="caution">
    <text evidence="3">The sequence shown here is derived from an EMBL/GenBank/DDBJ whole genome shotgun (WGS) entry which is preliminary data.</text>
</comment>
<feature type="transmembrane region" description="Helical" evidence="1">
    <location>
        <begin position="101"/>
        <end position="119"/>
    </location>
</feature>
<dbReference type="InterPro" id="IPR010559">
    <property type="entry name" value="Sig_transdc_His_kin_internal"/>
</dbReference>
<protein>
    <submittedName>
        <fullName evidence="3">Histidine kinase</fullName>
    </submittedName>
</protein>
<organism evidence="3 4">
    <name type="scientific">Pedobacter albus</name>
    <dbReference type="NCBI Taxonomy" id="3113905"/>
    <lineage>
        <taxon>Bacteria</taxon>
        <taxon>Pseudomonadati</taxon>
        <taxon>Bacteroidota</taxon>
        <taxon>Sphingobacteriia</taxon>
        <taxon>Sphingobacteriales</taxon>
        <taxon>Sphingobacteriaceae</taxon>
        <taxon>Pedobacter</taxon>
    </lineage>
</organism>
<feature type="transmembrane region" description="Helical" evidence="1">
    <location>
        <begin position="27"/>
        <end position="44"/>
    </location>
</feature>
<gene>
    <name evidence="3" type="ORF">VRU48_18185</name>
</gene>
<keyword evidence="1" id="KW-0472">Membrane</keyword>
<dbReference type="PANTHER" id="PTHR34220:SF7">
    <property type="entry name" value="SENSOR HISTIDINE KINASE YPDA"/>
    <property type="match status" value="1"/>
</dbReference>
<keyword evidence="4" id="KW-1185">Reference proteome</keyword>
<accession>A0ABU7IC46</accession>
<sequence length="334" mass="37841">MGLILGLLVYFAQSAIANALKPVEYLIASLTFSTSISLTIANMVHFATSTKILRNWENVWRNFTIYYLISFAGMIMAVELTYLVLGYFYHWESQFPHTKDYLFDSILVLVVCTLIYVDIYRKALQANKLNQKELELHKMNELRSNAELEALQAKINPHFLYNALNSIAGLIKDNPDQAEEMTIKLSKLFRYSINQSQENLVSIREEAELLSLYLEIEKIRFGNRVTFEVNIGDGLYATKIPRFLIQPLVENALKHGLKYNATNGSLKVNIFAEASDLVIQVADNGQAFATDLVLGYGLQSTFDKVQLLYGANGKVELINNPEKMVQIKIPLAHA</sequence>
<keyword evidence="3" id="KW-0418">Kinase</keyword>
<evidence type="ECO:0000313" key="4">
    <source>
        <dbReference type="Proteomes" id="UP001336835"/>
    </source>
</evidence>
<dbReference type="GO" id="GO:0016301">
    <property type="term" value="F:kinase activity"/>
    <property type="evidence" value="ECO:0007669"/>
    <property type="project" value="UniProtKB-KW"/>
</dbReference>
<feature type="domain" description="Signal transduction histidine kinase internal region" evidence="2">
    <location>
        <begin position="146"/>
        <end position="224"/>
    </location>
</feature>
<dbReference type="PANTHER" id="PTHR34220">
    <property type="entry name" value="SENSOR HISTIDINE KINASE YPDA"/>
    <property type="match status" value="1"/>
</dbReference>
<dbReference type="EMBL" id="JAZDQT010000003">
    <property type="protein sequence ID" value="MEE1947060.1"/>
    <property type="molecule type" value="Genomic_DNA"/>
</dbReference>